<reference evidence="2" key="1">
    <citation type="submission" date="2025-05" db="UniProtKB">
        <authorList>
            <consortium name="EnsemblMetazoa"/>
        </authorList>
    </citation>
    <scope>IDENTIFICATION</scope>
</reference>
<proteinExistence type="predicted"/>
<feature type="chain" id="PRO_5047079821" evidence="1">
    <location>
        <begin position="19"/>
        <end position="123"/>
    </location>
</feature>
<dbReference type="RefSeq" id="XP_050511097.1">
    <property type="nucleotide sequence ID" value="XM_050655140.1"/>
</dbReference>
<protein>
    <submittedName>
        <fullName evidence="2">Uncharacterized protein</fullName>
    </submittedName>
</protein>
<feature type="signal peptide" evidence="1">
    <location>
        <begin position="1"/>
        <end position="18"/>
    </location>
</feature>
<dbReference type="Proteomes" id="UP001652700">
    <property type="component" value="Unplaced"/>
</dbReference>
<sequence>MKLIKLLVIVSLISPILGDCLQTTVYADWTVIVSTFRTYVIGDKYKYLLKKDIISTYCHIQENCNVPIDPIMNLNKEFYQNTFKRVVREYLEENDLEFTYVSSWHSLDLGCFAEKSDRGNGII</sequence>
<keyword evidence="1" id="KW-0732">Signal</keyword>
<evidence type="ECO:0000313" key="3">
    <source>
        <dbReference type="Proteomes" id="UP001652700"/>
    </source>
</evidence>
<dbReference type="EnsemblMetazoa" id="XM_050655140.1">
    <property type="protein sequence ID" value="XP_050511097.1"/>
    <property type="gene ID" value="LOC126887515"/>
</dbReference>
<accession>A0ABM5KLM3</accession>
<dbReference type="GeneID" id="126887515"/>
<keyword evidence="3" id="KW-1185">Reference proteome</keyword>
<organism evidence="2 3">
    <name type="scientific">Diabrotica virgifera virgifera</name>
    <name type="common">western corn rootworm</name>
    <dbReference type="NCBI Taxonomy" id="50390"/>
    <lineage>
        <taxon>Eukaryota</taxon>
        <taxon>Metazoa</taxon>
        <taxon>Ecdysozoa</taxon>
        <taxon>Arthropoda</taxon>
        <taxon>Hexapoda</taxon>
        <taxon>Insecta</taxon>
        <taxon>Pterygota</taxon>
        <taxon>Neoptera</taxon>
        <taxon>Endopterygota</taxon>
        <taxon>Coleoptera</taxon>
        <taxon>Polyphaga</taxon>
        <taxon>Cucujiformia</taxon>
        <taxon>Chrysomeloidea</taxon>
        <taxon>Chrysomelidae</taxon>
        <taxon>Galerucinae</taxon>
        <taxon>Diabroticina</taxon>
        <taxon>Diabroticites</taxon>
        <taxon>Diabrotica</taxon>
    </lineage>
</organism>
<name>A0ABM5KLM3_DIAVI</name>
<evidence type="ECO:0000256" key="1">
    <source>
        <dbReference type="SAM" id="SignalP"/>
    </source>
</evidence>
<evidence type="ECO:0000313" key="2">
    <source>
        <dbReference type="EnsemblMetazoa" id="XP_050511097.1"/>
    </source>
</evidence>